<feature type="region of interest" description="Disordered" evidence="1">
    <location>
        <begin position="102"/>
        <end position="128"/>
    </location>
</feature>
<proteinExistence type="predicted"/>
<feature type="region of interest" description="Disordered" evidence="1">
    <location>
        <begin position="1"/>
        <end position="32"/>
    </location>
</feature>
<dbReference type="SUPFAM" id="SSF54909">
    <property type="entry name" value="Dimeric alpha+beta barrel"/>
    <property type="match status" value="1"/>
</dbReference>
<name>A0ABQ2TDD8_STRBA</name>
<evidence type="ECO:0000256" key="1">
    <source>
        <dbReference type="SAM" id="MobiDB-lite"/>
    </source>
</evidence>
<dbReference type="Pfam" id="PF03992">
    <property type="entry name" value="ABM"/>
    <property type="match status" value="1"/>
</dbReference>
<keyword evidence="4" id="KW-1185">Reference proteome</keyword>
<gene>
    <name evidence="3" type="ORF">GCM10010253_44530</name>
</gene>
<accession>A0ABQ2TDD8</accession>
<protein>
    <recommendedName>
        <fullName evidence="2">ABM domain-containing protein</fullName>
    </recommendedName>
</protein>
<dbReference type="Gene3D" id="3.30.70.100">
    <property type="match status" value="1"/>
</dbReference>
<evidence type="ECO:0000313" key="4">
    <source>
        <dbReference type="Proteomes" id="UP000659767"/>
    </source>
</evidence>
<comment type="caution">
    <text evidence="3">The sequence shown here is derived from an EMBL/GenBank/DDBJ whole genome shotgun (WGS) entry which is preliminary data.</text>
</comment>
<evidence type="ECO:0000313" key="3">
    <source>
        <dbReference type="EMBL" id="GGS64763.1"/>
    </source>
</evidence>
<dbReference type="InterPro" id="IPR011008">
    <property type="entry name" value="Dimeric_a/b-barrel"/>
</dbReference>
<dbReference type="Proteomes" id="UP000659767">
    <property type="component" value="Unassembled WGS sequence"/>
</dbReference>
<organism evidence="3 4">
    <name type="scientific">Streptomyces badius</name>
    <dbReference type="NCBI Taxonomy" id="1941"/>
    <lineage>
        <taxon>Bacteria</taxon>
        <taxon>Bacillati</taxon>
        <taxon>Actinomycetota</taxon>
        <taxon>Actinomycetes</taxon>
        <taxon>Kitasatosporales</taxon>
        <taxon>Streptomycetaceae</taxon>
        <taxon>Streptomyces</taxon>
    </lineage>
</organism>
<feature type="compositionally biased region" description="Low complexity" evidence="1">
    <location>
        <begin position="18"/>
        <end position="32"/>
    </location>
</feature>
<dbReference type="InterPro" id="IPR007138">
    <property type="entry name" value="ABM_dom"/>
</dbReference>
<reference evidence="4" key="1">
    <citation type="journal article" date="2019" name="Int. J. Syst. Evol. Microbiol.">
        <title>The Global Catalogue of Microorganisms (GCM) 10K type strain sequencing project: providing services to taxonomists for standard genome sequencing and annotation.</title>
        <authorList>
            <consortium name="The Broad Institute Genomics Platform"/>
            <consortium name="The Broad Institute Genome Sequencing Center for Infectious Disease"/>
            <person name="Wu L."/>
            <person name="Ma J."/>
        </authorList>
    </citation>
    <scope>NUCLEOTIDE SEQUENCE [LARGE SCALE GENOMIC DNA]</scope>
    <source>
        <strain evidence="4">JCM 4350</strain>
    </source>
</reference>
<sequence>MTTQNGLTTHNGVTTENGVTADTTDTVGPTGPTDSSVTFINVFEIAADELDAFVEKWEQRARLMRDKPGFIDSRMHRARSSDSRFQLVNVSHWESQAAWEAATADPDFASRTRAAREETKQPVTPNPAVYDVVVELTAP</sequence>
<dbReference type="EMBL" id="BMSZ01000013">
    <property type="protein sequence ID" value="GGS64763.1"/>
    <property type="molecule type" value="Genomic_DNA"/>
</dbReference>
<feature type="domain" description="ABM" evidence="2">
    <location>
        <begin position="37"/>
        <end position="133"/>
    </location>
</feature>
<dbReference type="PROSITE" id="PS51725">
    <property type="entry name" value="ABM"/>
    <property type="match status" value="1"/>
</dbReference>
<feature type="compositionally biased region" description="Basic and acidic residues" evidence="1">
    <location>
        <begin position="108"/>
        <end position="120"/>
    </location>
</feature>
<feature type="compositionally biased region" description="Polar residues" evidence="1">
    <location>
        <begin position="1"/>
        <end position="17"/>
    </location>
</feature>
<evidence type="ECO:0000259" key="2">
    <source>
        <dbReference type="PROSITE" id="PS51725"/>
    </source>
</evidence>